<dbReference type="GO" id="GO:0005886">
    <property type="term" value="C:plasma membrane"/>
    <property type="evidence" value="ECO:0007669"/>
    <property type="project" value="UniProtKB-SubCell"/>
</dbReference>
<dbReference type="InterPro" id="IPR021913">
    <property type="entry name" value="DUF3526"/>
</dbReference>
<reference evidence="2 3" key="1">
    <citation type="submission" date="2019-06" db="EMBL/GenBank/DDBJ databases">
        <title>Whole genome sequence for Cellvibrionaceae sp. R142.</title>
        <authorList>
            <person name="Wang G."/>
        </authorList>
    </citation>
    <scope>NUCLEOTIDE SEQUENCE [LARGE SCALE GENOMIC DNA]</scope>
    <source>
        <strain evidence="2 3">R142</strain>
    </source>
</reference>
<protein>
    <submittedName>
        <fullName evidence="2">DUF3526 domain-containing protein</fullName>
    </submittedName>
</protein>
<name>A0A545T046_9GAMM</name>
<comment type="caution">
    <text evidence="2">The sequence shown here is derived from an EMBL/GenBank/DDBJ whole genome shotgun (WGS) entry which is preliminary data.</text>
</comment>
<dbReference type="GO" id="GO:0140359">
    <property type="term" value="F:ABC-type transporter activity"/>
    <property type="evidence" value="ECO:0007669"/>
    <property type="project" value="InterPro"/>
</dbReference>
<dbReference type="AlphaFoldDB" id="A0A545T046"/>
<dbReference type="PANTHER" id="PTHR43471">
    <property type="entry name" value="ABC TRANSPORTER PERMEASE"/>
    <property type="match status" value="1"/>
</dbReference>
<keyword evidence="1" id="KW-0472">Membrane</keyword>
<dbReference type="Pfam" id="PF12679">
    <property type="entry name" value="ABC2_membrane_2"/>
    <property type="match status" value="1"/>
</dbReference>
<evidence type="ECO:0000313" key="3">
    <source>
        <dbReference type="Proteomes" id="UP000319732"/>
    </source>
</evidence>
<accession>A0A545T046</accession>
<keyword evidence="1" id="KW-0812">Transmembrane</keyword>
<dbReference type="Pfam" id="PF12040">
    <property type="entry name" value="DUF3526"/>
    <property type="match status" value="1"/>
</dbReference>
<sequence length="473" mass="51206">MTPLLGIAATEAKVVFRTGLLQPLCLSLGLLLVISSWLGAQRIETLQSEVEAAGLADREIWIHQGEDNPHAAAHFSRYAFKPVPALAVFDAGVLDTSGAAIWMEGHYQNPAQFRLVEDSSLTKIGLNLTPANVLSAFGSLLLILTLAASVAGEREDRTFRQLLVIGVSPRAIIFGKTLPALLMVCLIILASALIVAVPMMILELRPMPDASARLLMLIAIYGLFFVTVAGVAIGVSSLLKDRRSAYGTLIGGWAVIAVIGPLLAGEWVVTVHPDPDGAATYQRVDDASKEYFHDSEAREDVLQAALETHGVTEKAGLPFRYDGYELQHAEEVAHPKFEAIYGSVRATYANQERLLSVFSAFLPTLALADISSGLAGTDRHHHERFADAAEQHRRKIVKQLNDSLAFGDLGHEGRYTVGREVWETIPDFDTAPPRFVTLASHYSTSFAILCIQAFLAVVFAMVGISLAAREALS</sequence>
<dbReference type="EMBL" id="VHSG01000024">
    <property type="protein sequence ID" value="TQV70595.1"/>
    <property type="molecule type" value="Genomic_DNA"/>
</dbReference>
<feature type="transmembrane region" description="Helical" evidence="1">
    <location>
        <begin position="245"/>
        <end position="264"/>
    </location>
</feature>
<dbReference type="OrthoDB" id="184009at2"/>
<feature type="transmembrane region" description="Helical" evidence="1">
    <location>
        <begin position="180"/>
        <end position="202"/>
    </location>
</feature>
<evidence type="ECO:0000313" key="2">
    <source>
        <dbReference type="EMBL" id="TQV70595.1"/>
    </source>
</evidence>
<keyword evidence="1" id="KW-1133">Transmembrane helix</keyword>
<dbReference type="Proteomes" id="UP000319732">
    <property type="component" value="Unassembled WGS sequence"/>
</dbReference>
<organism evidence="2 3">
    <name type="scientific">Exilibacterium tricleocarpae</name>
    <dbReference type="NCBI Taxonomy" id="2591008"/>
    <lineage>
        <taxon>Bacteria</taxon>
        <taxon>Pseudomonadati</taxon>
        <taxon>Pseudomonadota</taxon>
        <taxon>Gammaproteobacteria</taxon>
        <taxon>Cellvibrionales</taxon>
        <taxon>Cellvibrionaceae</taxon>
        <taxon>Exilibacterium</taxon>
    </lineage>
</organism>
<dbReference type="RefSeq" id="WP_142929005.1">
    <property type="nucleotide sequence ID" value="NZ_ML660102.1"/>
</dbReference>
<dbReference type="PANTHER" id="PTHR43471:SF1">
    <property type="entry name" value="ABC TRANSPORTER PERMEASE PROTEIN NOSY-RELATED"/>
    <property type="match status" value="1"/>
</dbReference>
<feature type="transmembrane region" description="Helical" evidence="1">
    <location>
        <begin position="214"/>
        <end position="239"/>
    </location>
</feature>
<feature type="transmembrane region" description="Helical" evidence="1">
    <location>
        <begin position="133"/>
        <end position="152"/>
    </location>
</feature>
<gene>
    <name evidence="2" type="ORF">FKG94_21490</name>
</gene>
<evidence type="ECO:0000256" key="1">
    <source>
        <dbReference type="SAM" id="Phobius"/>
    </source>
</evidence>
<keyword evidence="3" id="KW-1185">Reference proteome</keyword>
<proteinExistence type="predicted"/>
<feature type="transmembrane region" description="Helical" evidence="1">
    <location>
        <begin position="446"/>
        <end position="468"/>
    </location>
</feature>